<dbReference type="InterPro" id="IPR014729">
    <property type="entry name" value="Rossmann-like_a/b/a_fold"/>
</dbReference>
<dbReference type="EMBL" id="AP019297">
    <property type="protein sequence ID" value="BBG93075.1"/>
    <property type="molecule type" value="Genomic_DNA"/>
</dbReference>
<protein>
    <submittedName>
        <fullName evidence="2">Adenine nucleotide alpha hydrolases-like superfamily protein</fullName>
    </submittedName>
</protein>
<dbReference type="GO" id="GO:0016787">
    <property type="term" value="F:hydrolase activity"/>
    <property type="evidence" value="ECO:0007669"/>
    <property type="project" value="UniProtKB-KW"/>
</dbReference>
<dbReference type="Gene3D" id="3.40.50.620">
    <property type="entry name" value="HUPs"/>
    <property type="match status" value="1"/>
</dbReference>
<gene>
    <name evidence="2" type="ORF">Prudu_000979</name>
</gene>
<keyword evidence="2" id="KW-0378">Hydrolase</keyword>
<reference evidence="2" key="1">
    <citation type="journal article" date="2019" name="Science">
        <title>Mutation of a bHLH transcription factor allowed almond domestication.</title>
        <authorList>
            <person name="Sanchez-Perez R."/>
            <person name="Pavan S."/>
            <person name="Mazzeo R."/>
            <person name="Moldovan C."/>
            <person name="Aiese Cigliano R."/>
            <person name="Del Cueto J."/>
            <person name="Ricciardi F."/>
            <person name="Lotti C."/>
            <person name="Ricciardi L."/>
            <person name="Dicenta F."/>
            <person name="Lopez-Marques R.L."/>
            <person name="Lindberg Moller B."/>
        </authorList>
    </citation>
    <scope>NUCLEOTIDE SEQUENCE</scope>
</reference>
<dbReference type="AlphaFoldDB" id="A0A4Y1QMI3"/>
<evidence type="ECO:0000259" key="1">
    <source>
        <dbReference type="Pfam" id="PF00582"/>
    </source>
</evidence>
<accession>A0A4Y1QMI3</accession>
<dbReference type="SUPFAM" id="SSF52402">
    <property type="entry name" value="Adenine nucleotide alpha hydrolases-like"/>
    <property type="match status" value="1"/>
</dbReference>
<sequence length="140" mass="15915">MLIKKIPQTRRKMGERRIGVAVDFSAGSRAALKWAVDNVARQGDFLILVVVRPEENYEQGEMQLWGVTGSPLIPVVEFSDANVMKKYKVNPDPETLDIANTAAKQKELIILIELCFNDVLAQLNNEVVFCDLVIWSRLRW</sequence>
<proteinExistence type="predicted"/>
<dbReference type="InterPro" id="IPR006016">
    <property type="entry name" value="UspA"/>
</dbReference>
<dbReference type="Pfam" id="PF00582">
    <property type="entry name" value="Usp"/>
    <property type="match status" value="1"/>
</dbReference>
<dbReference type="PANTHER" id="PTHR46100">
    <property type="entry name" value="IMP2'P"/>
    <property type="match status" value="1"/>
</dbReference>
<organism evidence="2">
    <name type="scientific">Prunus dulcis</name>
    <name type="common">Almond</name>
    <name type="synonym">Amygdalus dulcis</name>
    <dbReference type="NCBI Taxonomy" id="3755"/>
    <lineage>
        <taxon>Eukaryota</taxon>
        <taxon>Viridiplantae</taxon>
        <taxon>Streptophyta</taxon>
        <taxon>Embryophyta</taxon>
        <taxon>Tracheophyta</taxon>
        <taxon>Spermatophyta</taxon>
        <taxon>Magnoliopsida</taxon>
        <taxon>eudicotyledons</taxon>
        <taxon>Gunneridae</taxon>
        <taxon>Pentapetalae</taxon>
        <taxon>rosids</taxon>
        <taxon>fabids</taxon>
        <taxon>Rosales</taxon>
        <taxon>Rosaceae</taxon>
        <taxon>Amygdaloideae</taxon>
        <taxon>Amygdaleae</taxon>
        <taxon>Prunus</taxon>
    </lineage>
</organism>
<evidence type="ECO:0000313" key="2">
    <source>
        <dbReference type="EMBL" id="BBG93075.1"/>
    </source>
</evidence>
<dbReference type="PANTHER" id="PTHR46100:SF4">
    <property type="entry name" value="USPA DOMAIN-CONTAINING PROTEIN"/>
    <property type="match status" value="1"/>
</dbReference>
<name>A0A4Y1QMI3_PRUDU</name>
<feature type="domain" description="UspA" evidence="1">
    <location>
        <begin position="16"/>
        <end position="65"/>
    </location>
</feature>